<name>A0ABQ8GP51_9PEZI</name>
<feature type="compositionally biased region" description="Pro residues" evidence="1">
    <location>
        <begin position="193"/>
        <end position="208"/>
    </location>
</feature>
<gene>
    <name evidence="2" type="ORF">B0J12DRAFT_695686</name>
</gene>
<feature type="compositionally biased region" description="Basic and acidic residues" evidence="1">
    <location>
        <begin position="209"/>
        <end position="221"/>
    </location>
</feature>
<evidence type="ECO:0000256" key="1">
    <source>
        <dbReference type="SAM" id="MobiDB-lite"/>
    </source>
</evidence>
<dbReference type="EMBL" id="JAGTJR010000004">
    <property type="protein sequence ID" value="KAH7061540.1"/>
    <property type="molecule type" value="Genomic_DNA"/>
</dbReference>
<keyword evidence="3" id="KW-1185">Reference proteome</keyword>
<reference evidence="2 3" key="1">
    <citation type="journal article" date="2021" name="Nat. Commun.">
        <title>Genetic determinants of endophytism in the Arabidopsis root mycobiome.</title>
        <authorList>
            <person name="Mesny F."/>
            <person name="Miyauchi S."/>
            <person name="Thiergart T."/>
            <person name="Pickel B."/>
            <person name="Atanasova L."/>
            <person name="Karlsson M."/>
            <person name="Huettel B."/>
            <person name="Barry K.W."/>
            <person name="Haridas S."/>
            <person name="Chen C."/>
            <person name="Bauer D."/>
            <person name="Andreopoulos W."/>
            <person name="Pangilinan J."/>
            <person name="LaButti K."/>
            <person name="Riley R."/>
            <person name="Lipzen A."/>
            <person name="Clum A."/>
            <person name="Drula E."/>
            <person name="Henrissat B."/>
            <person name="Kohler A."/>
            <person name="Grigoriev I.V."/>
            <person name="Martin F.M."/>
            <person name="Hacquard S."/>
        </authorList>
    </citation>
    <scope>NUCLEOTIDE SEQUENCE [LARGE SCALE GENOMIC DNA]</scope>
    <source>
        <strain evidence="2 3">MPI-SDFR-AT-0080</strain>
    </source>
</reference>
<proteinExistence type="predicted"/>
<protein>
    <submittedName>
        <fullName evidence="2">Uncharacterized protein</fullName>
    </submittedName>
</protein>
<feature type="region of interest" description="Disordered" evidence="1">
    <location>
        <begin position="135"/>
        <end position="247"/>
    </location>
</feature>
<feature type="compositionally biased region" description="Basic residues" evidence="1">
    <location>
        <begin position="183"/>
        <end position="192"/>
    </location>
</feature>
<feature type="compositionally biased region" description="Basic and acidic residues" evidence="1">
    <location>
        <begin position="137"/>
        <end position="165"/>
    </location>
</feature>
<evidence type="ECO:0000313" key="2">
    <source>
        <dbReference type="EMBL" id="KAH7061540.1"/>
    </source>
</evidence>
<evidence type="ECO:0000313" key="3">
    <source>
        <dbReference type="Proteomes" id="UP000774617"/>
    </source>
</evidence>
<sequence>MSHETQVSMKKRAAAERNKESGYWNDVFDVNVALDITKLRYSFWSIPTVDSLQQFCKDTLVKEAKPKDSAAIMDSNVSENFIFKRTAPGHNPFVTRTSRVTKNIRRTNTHQTTFPNTNREQVFIQQQRSNTLALLEGRGRVSSDKPAFKERLAQRQGRNETEESVRGVSMGSKPRTVNETGLRRKPAVHRPKQPPPPSPPPPPVPPKDSPVREGTSLHERSPPPPPVPPKNSSGSAGKCSHTPPEWL</sequence>
<dbReference type="Proteomes" id="UP000774617">
    <property type="component" value="Unassembled WGS sequence"/>
</dbReference>
<comment type="caution">
    <text evidence="2">The sequence shown here is derived from an EMBL/GenBank/DDBJ whole genome shotgun (WGS) entry which is preliminary data.</text>
</comment>
<accession>A0ABQ8GP51</accession>
<organism evidence="2 3">
    <name type="scientific">Macrophomina phaseolina</name>
    <dbReference type="NCBI Taxonomy" id="35725"/>
    <lineage>
        <taxon>Eukaryota</taxon>
        <taxon>Fungi</taxon>
        <taxon>Dikarya</taxon>
        <taxon>Ascomycota</taxon>
        <taxon>Pezizomycotina</taxon>
        <taxon>Dothideomycetes</taxon>
        <taxon>Dothideomycetes incertae sedis</taxon>
        <taxon>Botryosphaeriales</taxon>
        <taxon>Botryosphaeriaceae</taxon>
        <taxon>Macrophomina</taxon>
    </lineage>
</organism>